<keyword evidence="6" id="KW-0812">Transmembrane</keyword>
<evidence type="ECO:0000313" key="14">
    <source>
        <dbReference type="EMBL" id="KAK4470687.1"/>
    </source>
</evidence>
<dbReference type="InterPro" id="IPR029044">
    <property type="entry name" value="Nucleotide-diphossugar_trans"/>
</dbReference>
<keyword evidence="15" id="KW-1185">Reference proteome</keyword>
<dbReference type="PRINTS" id="PR02050">
    <property type="entry name" value="B14GALTRFASE"/>
</dbReference>
<evidence type="ECO:0000313" key="15">
    <source>
        <dbReference type="Proteomes" id="UP001292079"/>
    </source>
</evidence>
<reference evidence="14" key="2">
    <citation type="journal article" date="2023" name="Infect Dis Poverty">
        <title>Chromosome-scale genome of the human blood fluke Schistosoma mekongi and its implications for public health.</title>
        <authorList>
            <person name="Zhou M."/>
            <person name="Xu L."/>
            <person name="Xu D."/>
            <person name="Chen W."/>
            <person name="Khan J."/>
            <person name="Hu Y."/>
            <person name="Huang H."/>
            <person name="Wei H."/>
            <person name="Zhang Y."/>
            <person name="Chusongsang P."/>
            <person name="Tanasarnprasert K."/>
            <person name="Hu X."/>
            <person name="Limpanont Y."/>
            <person name="Lv Z."/>
        </authorList>
    </citation>
    <scope>NUCLEOTIDE SEQUENCE</scope>
    <source>
        <strain evidence="14">LV_2022a</strain>
    </source>
</reference>
<comment type="similarity">
    <text evidence="3 11">Belongs to the glycosyltransferase 7 family.</text>
</comment>
<evidence type="ECO:0000256" key="9">
    <source>
        <dbReference type="ARBA" id="ARBA00023136"/>
    </source>
</evidence>
<keyword evidence="7 11" id="KW-0735">Signal-anchor</keyword>
<comment type="pathway">
    <text evidence="2 11">Protein modification; protein glycosylation.</text>
</comment>
<dbReference type="SUPFAM" id="SSF53448">
    <property type="entry name" value="Nucleotide-diphospho-sugar transferases"/>
    <property type="match status" value="1"/>
</dbReference>
<dbReference type="GO" id="GO:0016020">
    <property type="term" value="C:membrane"/>
    <property type="evidence" value="ECO:0007669"/>
    <property type="project" value="UniProtKB-SubCell"/>
</dbReference>
<dbReference type="PANTHER" id="PTHR19300:SF57">
    <property type="entry name" value="BETA-1,4-N-ACETYLGALACTOSAMINYLTRANSFERASE"/>
    <property type="match status" value="1"/>
</dbReference>
<dbReference type="InterPro" id="IPR027791">
    <property type="entry name" value="Galactosyl_T_C"/>
</dbReference>
<evidence type="ECO:0000256" key="1">
    <source>
        <dbReference type="ARBA" id="ARBA00004606"/>
    </source>
</evidence>
<evidence type="ECO:0000259" key="13">
    <source>
        <dbReference type="Pfam" id="PF13733"/>
    </source>
</evidence>
<keyword evidence="9" id="KW-0472">Membrane</keyword>
<proteinExistence type="inferred from homology"/>
<name>A0AAE1ZBD6_SCHME</name>
<dbReference type="EMBL" id="JALJAT010000004">
    <property type="protein sequence ID" value="KAK4470687.1"/>
    <property type="molecule type" value="Genomic_DNA"/>
</dbReference>
<comment type="function">
    <text evidence="11">Catalyses the transfer of galactose onto proteins or lipids.</text>
</comment>
<dbReference type="PANTHER" id="PTHR19300">
    <property type="entry name" value="BETA-1,4-GALACTOSYLTRANSFERASE"/>
    <property type="match status" value="1"/>
</dbReference>
<dbReference type="InterPro" id="IPR003859">
    <property type="entry name" value="Galactosyl_T"/>
</dbReference>
<dbReference type="Proteomes" id="UP001292079">
    <property type="component" value="Unassembled WGS sequence"/>
</dbReference>
<accession>A0AAE1ZBD6</accession>
<keyword evidence="4 11" id="KW-0328">Glycosyltransferase</keyword>
<keyword evidence="5 11" id="KW-0808">Transferase</keyword>
<dbReference type="AlphaFoldDB" id="A0AAE1ZBD6"/>
<sequence>MKSTELDLFKVLLAYGLFITNKLIIHKTIHDQETFINSNIKLIIPQTCHNICYELIKISTKTLNNLQSFHVKHKLWPNYNADLTTLYNLSDLHLSGGSWVYHSNLVDFSNHNKNNYDILHKQYCDEISENGVAIIIVIIIKDQLKQLYITLSTLIPLLQLQHLCYRIFIIEQLNNSIINKGKLKNIGFIEALKHFNFKCVIFHDVDLAPINYANSYRCDEITKQIVVHLSVAINVNNFKLPYSMYIDGVLKMSSHYFISINGYSNKYWGENNEIDEDFTKRLNATDIKYIHVDEAIGRYIYIPPTKPYTLQSTNYKHLLMNSNERMNSDGLNSAAYKIVSYKELPFFTHLHVLI</sequence>
<comment type="caution">
    <text evidence="14">The sequence shown here is derived from an EMBL/GenBank/DDBJ whole genome shotgun (WGS) entry which is preliminary data.</text>
</comment>
<dbReference type="EC" id="2.4.1.-" evidence="11"/>
<organism evidence="14 15">
    <name type="scientific">Schistosoma mekongi</name>
    <name type="common">Parasitic worm</name>
    <dbReference type="NCBI Taxonomy" id="38744"/>
    <lineage>
        <taxon>Eukaryota</taxon>
        <taxon>Metazoa</taxon>
        <taxon>Spiralia</taxon>
        <taxon>Lophotrochozoa</taxon>
        <taxon>Platyhelminthes</taxon>
        <taxon>Trematoda</taxon>
        <taxon>Digenea</taxon>
        <taxon>Strigeidida</taxon>
        <taxon>Schistosomatoidea</taxon>
        <taxon>Schistosomatidae</taxon>
        <taxon>Schistosoma</taxon>
    </lineage>
</organism>
<dbReference type="GO" id="GO:0005794">
    <property type="term" value="C:Golgi apparatus"/>
    <property type="evidence" value="ECO:0007669"/>
    <property type="project" value="TreeGrafter"/>
</dbReference>
<dbReference type="InterPro" id="IPR027995">
    <property type="entry name" value="Galactosyl_T_N"/>
</dbReference>
<feature type="domain" description="Galactosyltransferase N-terminal" evidence="13">
    <location>
        <begin position="129"/>
        <end position="219"/>
    </location>
</feature>
<evidence type="ECO:0000256" key="3">
    <source>
        <dbReference type="ARBA" id="ARBA00005735"/>
    </source>
</evidence>
<feature type="domain" description="Galactosyltransferase C-terminal" evidence="12">
    <location>
        <begin position="228"/>
        <end position="301"/>
    </location>
</feature>
<dbReference type="Pfam" id="PF13733">
    <property type="entry name" value="Glyco_transf_7N"/>
    <property type="match status" value="1"/>
</dbReference>
<evidence type="ECO:0000256" key="7">
    <source>
        <dbReference type="ARBA" id="ARBA00022968"/>
    </source>
</evidence>
<keyword evidence="8" id="KW-1133">Transmembrane helix</keyword>
<evidence type="ECO:0000256" key="5">
    <source>
        <dbReference type="ARBA" id="ARBA00022679"/>
    </source>
</evidence>
<evidence type="ECO:0000256" key="11">
    <source>
        <dbReference type="RuleBase" id="RU368121"/>
    </source>
</evidence>
<evidence type="ECO:0000256" key="2">
    <source>
        <dbReference type="ARBA" id="ARBA00004922"/>
    </source>
</evidence>
<evidence type="ECO:0000256" key="8">
    <source>
        <dbReference type="ARBA" id="ARBA00022989"/>
    </source>
</evidence>
<evidence type="ECO:0000256" key="10">
    <source>
        <dbReference type="ARBA" id="ARBA00023180"/>
    </source>
</evidence>
<dbReference type="GO" id="GO:0008378">
    <property type="term" value="F:galactosyltransferase activity"/>
    <property type="evidence" value="ECO:0007669"/>
    <property type="project" value="TreeGrafter"/>
</dbReference>
<dbReference type="GO" id="GO:0005975">
    <property type="term" value="P:carbohydrate metabolic process"/>
    <property type="evidence" value="ECO:0007669"/>
    <property type="project" value="InterPro"/>
</dbReference>
<gene>
    <name evidence="14" type="ORF">MN116_006217</name>
</gene>
<evidence type="ECO:0000256" key="4">
    <source>
        <dbReference type="ARBA" id="ARBA00022676"/>
    </source>
</evidence>
<evidence type="ECO:0000256" key="6">
    <source>
        <dbReference type="ARBA" id="ARBA00022692"/>
    </source>
</evidence>
<dbReference type="Gene3D" id="3.90.550.10">
    <property type="entry name" value="Spore Coat Polysaccharide Biosynthesis Protein SpsA, Chain A"/>
    <property type="match status" value="1"/>
</dbReference>
<dbReference type="Pfam" id="PF02709">
    <property type="entry name" value="Glyco_transf_7C"/>
    <property type="match status" value="1"/>
</dbReference>
<comment type="subcellular location">
    <subcellularLocation>
        <location evidence="1">Membrane</location>
        <topology evidence="1">Single-pass type II membrane protein</topology>
    </subcellularLocation>
</comment>
<evidence type="ECO:0000259" key="12">
    <source>
        <dbReference type="Pfam" id="PF02709"/>
    </source>
</evidence>
<protein>
    <recommendedName>
        <fullName evidence="11">Beta-1,4-galactosyltransferase</fullName>
        <ecNumber evidence="11">2.4.1.-</ecNumber>
    </recommendedName>
</protein>
<keyword evidence="10 11" id="KW-0325">Glycoprotein</keyword>
<reference evidence="14" key="1">
    <citation type="submission" date="2022-04" db="EMBL/GenBank/DDBJ databases">
        <authorList>
            <person name="Xu L."/>
            <person name="Lv Z."/>
        </authorList>
    </citation>
    <scope>NUCLEOTIDE SEQUENCE</scope>
    <source>
        <strain evidence="14">LV_2022a</strain>
    </source>
</reference>